<accession>A0A0P1ILT5</accession>
<dbReference type="OrthoDB" id="7950124at2"/>
<evidence type="ECO:0000313" key="3">
    <source>
        <dbReference type="EMBL" id="CUK24502.1"/>
    </source>
</evidence>
<dbReference type="CDD" id="cd02947">
    <property type="entry name" value="TRX_family"/>
    <property type="match status" value="1"/>
</dbReference>
<protein>
    <submittedName>
        <fullName evidence="3">Thioredoxin</fullName>
    </submittedName>
</protein>
<dbReference type="InterPro" id="IPR036249">
    <property type="entry name" value="Thioredoxin-like_sf"/>
</dbReference>
<dbReference type="Gene3D" id="3.40.30.10">
    <property type="entry name" value="Glutaredoxin"/>
    <property type="match status" value="1"/>
</dbReference>
<evidence type="ECO:0000313" key="4">
    <source>
        <dbReference type="Proteomes" id="UP000051184"/>
    </source>
</evidence>
<evidence type="ECO:0000256" key="1">
    <source>
        <dbReference type="SAM" id="SignalP"/>
    </source>
</evidence>
<dbReference type="RefSeq" id="WP_058313508.1">
    <property type="nucleotide sequence ID" value="NZ_CYTO01000004.1"/>
</dbReference>
<dbReference type="EMBL" id="CYUE01000002">
    <property type="protein sequence ID" value="CUK24502.1"/>
    <property type="molecule type" value="Genomic_DNA"/>
</dbReference>
<feature type="signal peptide" evidence="1">
    <location>
        <begin position="1"/>
        <end position="22"/>
    </location>
</feature>
<dbReference type="PROSITE" id="PS51352">
    <property type="entry name" value="THIOREDOXIN_2"/>
    <property type="match status" value="1"/>
</dbReference>
<proteinExistence type="predicted"/>
<name>A0A0P1ILT5_9RHOB</name>
<dbReference type="Proteomes" id="UP000051184">
    <property type="component" value="Unassembled WGS sequence"/>
</dbReference>
<sequence>MHRRTFITLTAAAAALPSLGFAASDYTPGLVQKHLAQGDTVFLDFKAEWCSTCRAQERVINALRKDNPAYNANIVFINVDWDEYGKSDLAKSLNIPRRSTLVVLKGDAEIGRIVAQTGSSTIKKLMDDALSAATSNS</sequence>
<dbReference type="Pfam" id="PF00085">
    <property type="entry name" value="Thioredoxin"/>
    <property type="match status" value="1"/>
</dbReference>
<feature type="chain" id="PRO_5006065394" evidence="1">
    <location>
        <begin position="23"/>
        <end position="137"/>
    </location>
</feature>
<gene>
    <name evidence="3" type="primary">trxA_2</name>
    <name evidence="3" type="ORF">TA5114_00286</name>
</gene>
<dbReference type="STRING" id="1715691.TA5113_00348"/>
<evidence type="ECO:0000259" key="2">
    <source>
        <dbReference type="PROSITE" id="PS51352"/>
    </source>
</evidence>
<dbReference type="SUPFAM" id="SSF52833">
    <property type="entry name" value="Thioredoxin-like"/>
    <property type="match status" value="1"/>
</dbReference>
<keyword evidence="1" id="KW-0732">Signal</keyword>
<feature type="domain" description="Thioredoxin" evidence="2">
    <location>
        <begin position="5"/>
        <end position="135"/>
    </location>
</feature>
<dbReference type="InterPro" id="IPR013766">
    <property type="entry name" value="Thioredoxin_domain"/>
</dbReference>
<reference evidence="4" key="1">
    <citation type="submission" date="2015-09" db="EMBL/GenBank/DDBJ databases">
        <authorList>
            <person name="Rodrigo-Torres Lidia"/>
            <person name="Arahal R.David."/>
        </authorList>
    </citation>
    <scope>NUCLEOTIDE SEQUENCE [LARGE SCALE GENOMIC DNA]</scope>
    <source>
        <strain evidence="4">CECT 5114</strain>
    </source>
</reference>
<dbReference type="AlphaFoldDB" id="A0A0P1ILT5"/>
<keyword evidence="4" id="KW-1185">Reference proteome</keyword>
<organism evidence="3 4">
    <name type="scientific">Cognatishimia activa</name>
    <dbReference type="NCBI Taxonomy" id="1715691"/>
    <lineage>
        <taxon>Bacteria</taxon>
        <taxon>Pseudomonadati</taxon>
        <taxon>Pseudomonadota</taxon>
        <taxon>Alphaproteobacteria</taxon>
        <taxon>Rhodobacterales</taxon>
        <taxon>Paracoccaceae</taxon>
        <taxon>Cognatishimia</taxon>
    </lineage>
</organism>